<evidence type="ECO:0000313" key="5">
    <source>
        <dbReference type="Proteomes" id="UP001597049"/>
    </source>
</evidence>
<keyword evidence="1" id="KW-1133">Transmembrane helix</keyword>
<evidence type="ECO:0000313" key="4">
    <source>
        <dbReference type="EMBL" id="MFD0932594.1"/>
    </source>
</evidence>
<evidence type="ECO:0000256" key="2">
    <source>
        <dbReference type="SAM" id="SignalP"/>
    </source>
</evidence>
<dbReference type="PANTHER" id="PTHR30373">
    <property type="entry name" value="UPF0603 PROTEIN YGCG"/>
    <property type="match status" value="1"/>
</dbReference>
<sequence length="268" mass="28680">MKSFYRLALLTILTIISFNSVALAQIEIPKKPSKEMAVYDGADLLKDNEAKQLRKKLETYADTTSTQIVIATINSLNGEYIGTYAADWAQKWGIGQKKEDNGLLFLIAKSDSKIWITTGYGLEQYLTDATTKTIIDNFILPEFRKGNYYEGLDQGTTAVFEVLAGRFDASEVQDKSNESTWPFAIFPILIFIVIFILVRRKNKGDGHGNGSNKRGPDLLDFLILGSMGRSMGGGSFGGGSSGGFGGGGGFSGGFGGGGFGGGGAGGSW</sequence>
<feature type="chain" id="PRO_5045221664" evidence="2">
    <location>
        <begin position="25"/>
        <end position="268"/>
    </location>
</feature>
<feature type="domain" description="TPM" evidence="3">
    <location>
        <begin position="38"/>
        <end position="161"/>
    </location>
</feature>
<protein>
    <submittedName>
        <fullName evidence="4">TPM domain-containing protein</fullName>
    </submittedName>
</protein>
<dbReference type="EMBL" id="JBHTIV010000009">
    <property type="protein sequence ID" value="MFD0932594.1"/>
    <property type="molecule type" value="Genomic_DNA"/>
</dbReference>
<comment type="caution">
    <text evidence="4">The sequence shown here is derived from an EMBL/GenBank/DDBJ whole genome shotgun (WGS) entry which is preliminary data.</text>
</comment>
<name>A0ABW3GVK8_9FLAO</name>
<dbReference type="Proteomes" id="UP001597049">
    <property type="component" value="Unassembled WGS sequence"/>
</dbReference>
<gene>
    <name evidence="4" type="ORF">ACFQ0R_08315</name>
</gene>
<accession>A0ABW3GVK8</accession>
<keyword evidence="1" id="KW-0812">Transmembrane</keyword>
<dbReference type="Gene3D" id="3.10.310.50">
    <property type="match status" value="1"/>
</dbReference>
<dbReference type="PANTHER" id="PTHR30373:SF2">
    <property type="entry name" value="UPF0603 PROTEIN YGCG"/>
    <property type="match status" value="1"/>
</dbReference>
<evidence type="ECO:0000259" key="3">
    <source>
        <dbReference type="Pfam" id="PF04536"/>
    </source>
</evidence>
<keyword evidence="1" id="KW-0472">Membrane</keyword>
<dbReference type="RefSeq" id="WP_379657914.1">
    <property type="nucleotide sequence ID" value="NZ_JBHTIV010000009.1"/>
</dbReference>
<keyword evidence="5" id="KW-1185">Reference proteome</keyword>
<reference evidence="5" key="1">
    <citation type="journal article" date="2019" name="Int. J. Syst. Evol. Microbiol.">
        <title>The Global Catalogue of Microorganisms (GCM) 10K type strain sequencing project: providing services to taxonomists for standard genome sequencing and annotation.</title>
        <authorList>
            <consortium name="The Broad Institute Genomics Platform"/>
            <consortium name="The Broad Institute Genome Sequencing Center for Infectious Disease"/>
            <person name="Wu L."/>
            <person name="Ma J."/>
        </authorList>
    </citation>
    <scope>NUCLEOTIDE SEQUENCE [LARGE SCALE GENOMIC DNA]</scope>
    <source>
        <strain evidence="5">CCUG 56752</strain>
    </source>
</reference>
<dbReference type="InterPro" id="IPR007621">
    <property type="entry name" value="TPM_dom"/>
</dbReference>
<dbReference type="Pfam" id="PF04536">
    <property type="entry name" value="TPM_phosphatase"/>
    <property type="match status" value="1"/>
</dbReference>
<feature type="signal peptide" evidence="2">
    <location>
        <begin position="1"/>
        <end position="24"/>
    </location>
</feature>
<evidence type="ECO:0000256" key="1">
    <source>
        <dbReference type="SAM" id="Phobius"/>
    </source>
</evidence>
<keyword evidence="2" id="KW-0732">Signal</keyword>
<proteinExistence type="predicted"/>
<feature type="transmembrane region" description="Helical" evidence="1">
    <location>
        <begin position="180"/>
        <end position="198"/>
    </location>
</feature>
<organism evidence="4 5">
    <name type="scientific">Psychroflexus salinarum</name>
    <dbReference type="NCBI Taxonomy" id="546024"/>
    <lineage>
        <taxon>Bacteria</taxon>
        <taxon>Pseudomonadati</taxon>
        <taxon>Bacteroidota</taxon>
        <taxon>Flavobacteriia</taxon>
        <taxon>Flavobacteriales</taxon>
        <taxon>Flavobacteriaceae</taxon>
        <taxon>Psychroflexus</taxon>
    </lineage>
</organism>